<dbReference type="KEGG" id="vpe:Varpa_0080"/>
<gene>
    <name evidence="1" type="ordered locus">Varpa_0080</name>
</gene>
<protein>
    <submittedName>
        <fullName evidence="1">Uncharacterized protein</fullName>
    </submittedName>
</protein>
<organism evidence="1 2">
    <name type="scientific">Variovorax paradoxus (strain EPS)</name>
    <dbReference type="NCBI Taxonomy" id="595537"/>
    <lineage>
        <taxon>Bacteria</taxon>
        <taxon>Pseudomonadati</taxon>
        <taxon>Pseudomonadota</taxon>
        <taxon>Betaproteobacteria</taxon>
        <taxon>Burkholderiales</taxon>
        <taxon>Comamonadaceae</taxon>
        <taxon>Variovorax</taxon>
    </lineage>
</organism>
<proteinExistence type="predicted"/>
<reference evidence="2" key="1">
    <citation type="submission" date="2010-12" db="EMBL/GenBank/DDBJ databases">
        <title>Complete sequence of Variovorax paradoxus EPS.</title>
        <authorList>
            <consortium name="US DOE Joint Genome Institute"/>
            <person name="Lucas S."/>
            <person name="Copeland A."/>
            <person name="Lapidus A."/>
            <person name="Cheng J.-F."/>
            <person name="Goodwin L."/>
            <person name="Pitluck S."/>
            <person name="Teshima H."/>
            <person name="Detter J.C."/>
            <person name="Han C."/>
            <person name="Tapia R."/>
            <person name="Land M."/>
            <person name="Hauser L."/>
            <person name="Kyrpides N."/>
            <person name="Ivanova N."/>
            <person name="Ovchinnikova G."/>
            <person name="Orwin P."/>
            <person name="Han J.-I.G."/>
            <person name="Woyke T."/>
        </authorList>
    </citation>
    <scope>NUCLEOTIDE SEQUENCE [LARGE SCALE GENOMIC DNA]</scope>
    <source>
        <strain evidence="2">EPS</strain>
    </source>
</reference>
<evidence type="ECO:0000313" key="1">
    <source>
        <dbReference type="EMBL" id="ADU34303.1"/>
    </source>
</evidence>
<dbReference type="EMBL" id="CP002417">
    <property type="protein sequence ID" value="ADU34303.1"/>
    <property type="molecule type" value="Genomic_DNA"/>
</dbReference>
<accession>E6UYX4</accession>
<reference evidence="1 2" key="2">
    <citation type="journal article" date="2013" name="Genome Announc.">
        <title>Genome of the Root-Associated Plant Growth-Promoting Bacterium Variovorax paradoxus Strain EPS.</title>
        <authorList>
            <person name="Han J.I."/>
            <person name="Spain J.C."/>
            <person name="Leadbetter J.R."/>
            <person name="Ovchinnikova G."/>
            <person name="Goodwin L.A."/>
            <person name="Han C.S."/>
            <person name="Woyke T."/>
            <person name="Davenport K.W."/>
            <person name="Orwin P.M."/>
        </authorList>
    </citation>
    <scope>NUCLEOTIDE SEQUENCE [LARGE SCALE GENOMIC DNA]</scope>
    <source>
        <strain evidence="1 2">EPS</strain>
    </source>
</reference>
<evidence type="ECO:0000313" key="2">
    <source>
        <dbReference type="Proteomes" id="UP000008917"/>
    </source>
</evidence>
<sequence>MGCLAQRNQGGGRRPGDIRFAVYPVGGIAAPNNPDKTYENALITAGTVSTAV</sequence>
<dbReference type="AlphaFoldDB" id="E6UYX4"/>
<dbReference type="Proteomes" id="UP000008917">
    <property type="component" value="Chromosome"/>
</dbReference>
<dbReference type="HOGENOM" id="CLU_3085973_0_0_4"/>
<name>E6UYX4_VARPE</name>